<dbReference type="SUPFAM" id="SSF53335">
    <property type="entry name" value="S-adenosyl-L-methionine-dependent methyltransferases"/>
    <property type="match status" value="1"/>
</dbReference>
<name>A0A1I6PVF4_9EURY</name>
<sequence>MLALMVAADPFGRAIRDHYLGERDEPLVDRNGSETRVHPIEAFYFGAVTGESDAQQWVDSWLNGPLLDMGAGVGAESLYWQEQFETVAIEISDLLVKTMRDRGVENAVQADMFALPDSFERNQFASVHAKGTQVELAGSMHGLRRFLGDLAVITKPNATAVIDFHDPEHADADELFGYRNDPTRGLAYRLFHCEYEGAADEALLFRLVSPARLREAAIGTGWEVSDIRRSDTGYHYRAALTRT</sequence>
<keyword evidence="2" id="KW-0489">Methyltransferase</keyword>
<organism evidence="2 3">
    <name type="scientific">Halostagnicola kamekurae</name>
    <dbReference type="NCBI Taxonomy" id="619731"/>
    <lineage>
        <taxon>Archaea</taxon>
        <taxon>Methanobacteriati</taxon>
        <taxon>Methanobacteriota</taxon>
        <taxon>Stenosarchaea group</taxon>
        <taxon>Halobacteria</taxon>
        <taxon>Halobacteriales</taxon>
        <taxon>Natrialbaceae</taxon>
        <taxon>Halostagnicola</taxon>
    </lineage>
</organism>
<gene>
    <name evidence="2" type="ORF">SAMN04488556_0801</name>
</gene>
<keyword evidence="3" id="KW-1185">Reference proteome</keyword>
<dbReference type="GO" id="GO:0008757">
    <property type="term" value="F:S-adenosylmethionine-dependent methyltransferase activity"/>
    <property type="evidence" value="ECO:0007669"/>
    <property type="project" value="InterPro"/>
</dbReference>
<proteinExistence type="predicted"/>
<accession>A0A1I6PVF4</accession>
<evidence type="ECO:0000313" key="2">
    <source>
        <dbReference type="EMBL" id="SFS44070.1"/>
    </source>
</evidence>
<evidence type="ECO:0000259" key="1">
    <source>
        <dbReference type="Pfam" id="PF08241"/>
    </source>
</evidence>
<dbReference type="InterPro" id="IPR029063">
    <property type="entry name" value="SAM-dependent_MTases_sf"/>
</dbReference>
<dbReference type="AlphaFoldDB" id="A0A1I6PVF4"/>
<dbReference type="EMBL" id="FOZS01000001">
    <property type="protein sequence ID" value="SFS44070.1"/>
    <property type="molecule type" value="Genomic_DNA"/>
</dbReference>
<dbReference type="Pfam" id="PF08241">
    <property type="entry name" value="Methyltransf_11"/>
    <property type="match status" value="1"/>
</dbReference>
<reference evidence="3" key="1">
    <citation type="submission" date="2016-10" db="EMBL/GenBank/DDBJ databases">
        <authorList>
            <person name="Varghese N."/>
            <person name="Submissions S."/>
        </authorList>
    </citation>
    <scope>NUCLEOTIDE SEQUENCE [LARGE SCALE GENOMIC DNA]</scope>
    <source>
        <strain evidence="3">DSM 22427</strain>
    </source>
</reference>
<dbReference type="Proteomes" id="UP000199199">
    <property type="component" value="Unassembled WGS sequence"/>
</dbReference>
<evidence type="ECO:0000313" key="3">
    <source>
        <dbReference type="Proteomes" id="UP000199199"/>
    </source>
</evidence>
<protein>
    <submittedName>
        <fullName evidence="2">Methyltransferase domain-containing protein</fullName>
    </submittedName>
</protein>
<dbReference type="InterPro" id="IPR013216">
    <property type="entry name" value="Methyltransf_11"/>
</dbReference>
<feature type="domain" description="Methyltransferase type 11" evidence="1">
    <location>
        <begin position="67"/>
        <end position="157"/>
    </location>
</feature>
<keyword evidence="2" id="KW-0808">Transferase</keyword>
<dbReference type="Gene3D" id="3.40.50.150">
    <property type="entry name" value="Vaccinia Virus protein VP39"/>
    <property type="match status" value="1"/>
</dbReference>
<dbReference type="GO" id="GO:0032259">
    <property type="term" value="P:methylation"/>
    <property type="evidence" value="ECO:0007669"/>
    <property type="project" value="UniProtKB-KW"/>
</dbReference>